<reference evidence="2 3" key="1">
    <citation type="submission" date="2018-12" db="EMBL/GenBank/DDBJ databases">
        <title>Comparitive functional genomics of dry heat resistant strains isolated from the viking spacecraft.</title>
        <authorList>
            <person name="Seuylemezian A."/>
            <person name="Vaishampayan P."/>
        </authorList>
    </citation>
    <scope>NUCLEOTIDE SEQUENCE [LARGE SCALE GENOMIC DNA]</scope>
    <source>
        <strain evidence="2 3">M6-11</strain>
    </source>
</reference>
<feature type="domain" description="DUF4440" evidence="1">
    <location>
        <begin position="40"/>
        <end position="138"/>
    </location>
</feature>
<evidence type="ECO:0000313" key="3">
    <source>
        <dbReference type="Proteomes" id="UP000272481"/>
    </source>
</evidence>
<proteinExistence type="predicted"/>
<protein>
    <submittedName>
        <fullName evidence="2">DUF4440 domain-containing protein</fullName>
    </submittedName>
</protein>
<dbReference type="Pfam" id="PF14534">
    <property type="entry name" value="DUF4440"/>
    <property type="match status" value="1"/>
</dbReference>
<dbReference type="InterPro" id="IPR027843">
    <property type="entry name" value="DUF4440"/>
</dbReference>
<dbReference type="Gene3D" id="3.10.450.50">
    <property type="match status" value="1"/>
</dbReference>
<dbReference type="InterPro" id="IPR032710">
    <property type="entry name" value="NTF2-like_dom_sf"/>
</dbReference>
<comment type="caution">
    <text evidence="2">The sequence shown here is derived from an EMBL/GenBank/DDBJ whole genome shotgun (WGS) entry which is preliminary data.</text>
</comment>
<sequence>MINGKLRLSASRLLILPLRQRPDRSGGRQKAGMEELTAHILKLEQSLLDNSIRNDPDRFGPLLDDSFFEYGKSGRRFTKADCLADGTLGGVNIRIRQFSLHRIDERAVLAVYQTEDAETGKMANRSSIWKSDGITWKMMFHQGTPVPANYG</sequence>
<evidence type="ECO:0000259" key="1">
    <source>
        <dbReference type="Pfam" id="PF14534"/>
    </source>
</evidence>
<name>A0ABX9ZB88_9BACL</name>
<keyword evidence="3" id="KW-1185">Reference proteome</keyword>
<dbReference type="SUPFAM" id="SSF54427">
    <property type="entry name" value="NTF2-like"/>
    <property type="match status" value="1"/>
</dbReference>
<evidence type="ECO:0000313" key="2">
    <source>
        <dbReference type="EMBL" id="RSK29744.1"/>
    </source>
</evidence>
<dbReference type="Proteomes" id="UP000272481">
    <property type="component" value="Unassembled WGS sequence"/>
</dbReference>
<gene>
    <name evidence="2" type="ORF">EJA12_11060</name>
</gene>
<accession>A0ABX9ZB88</accession>
<organism evidence="2 3">
    <name type="scientific">Bhargavaea beijingensis</name>
    <dbReference type="NCBI Taxonomy" id="426756"/>
    <lineage>
        <taxon>Bacteria</taxon>
        <taxon>Bacillati</taxon>
        <taxon>Bacillota</taxon>
        <taxon>Bacilli</taxon>
        <taxon>Bacillales</taxon>
        <taxon>Caryophanaceae</taxon>
        <taxon>Bhargavaea</taxon>
    </lineage>
</organism>
<dbReference type="EMBL" id="RWGW01000017">
    <property type="protein sequence ID" value="RSK29744.1"/>
    <property type="molecule type" value="Genomic_DNA"/>
</dbReference>